<feature type="domain" description="N-acetyltransferase" evidence="1">
    <location>
        <begin position="106"/>
        <end position="241"/>
    </location>
</feature>
<keyword evidence="3" id="KW-1185">Reference proteome</keyword>
<dbReference type="GO" id="GO:0016747">
    <property type="term" value="F:acyltransferase activity, transferring groups other than amino-acyl groups"/>
    <property type="evidence" value="ECO:0007669"/>
    <property type="project" value="InterPro"/>
</dbReference>
<reference evidence="3" key="1">
    <citation type="journal article" date="2014" name="Stand. Genomic Sci.">
        <title>Genome sequence of the exopolysaccharide-producing Salipiger mucosus type strain (DSM 16094(T)), a moderately halophilic member of the Roseobacter clade.</title>
        <authorList>
            <person name="Riedel T."/>
            <person name="Spring S."/>
            <person name="Fiebig A."/>
            <person name="Petersen J."/>
            <person name="Kyrpides N.C."/>
            <person name="Goker M."/>
            <person name="Klenk H.P."/>
        </authorList>
    </citation>
    <scope>NUCLEOTIDE SEQUENCE [LARGE SCALE GENOMIC DNA]</scope>
    <source>
        <strain evidence="3">DSM 16094</strain>
    </source>
</reference>
<dbReference type="eggNOG" id="COG0456">
    <property type="taxonomic scope" value="Bacteria"/>
</dbReference>
<dbReference type="HOGENOM" id="CLU_101363_0_0_5"/>
<dbReference type="STRING" id="1123237.Salmuc_02951"/>
<name>S9R021_9RHOB</name>
<dbReference type="InterPro" id="IPR000182">
    <property type="entry name" value="GNAT_dom"/>
</dbReference>
<dbReference type="Pfam" id="PF00583">
    <property type="entry name" value="Acetyltransf_1"/>
    <property type="match status" value="1"/>
</dbReference>
<proteinExistence type="predicted"/>
<dbReference type="PROSITE" id="PS51186">
    <property type="entry name" value="GNAT"/>
    <property type="match status" value="1"/>
</dbReference>
<keyword evidence="2" id="KW-0808">Transferase</keyword>
<dbReference type="AlphaFoldDB" id="S9R021"/>
<evidence type="ECO:0000313" key="2">
    <source>
        <dbReference type="EMBL" id="EPX86976.1"/>
    </source>
</evidence>
<gene>
    <name evidence="2" type="ORF">Salmuc_02951</name>
</gene>
<dbReference type="Gene3D" id="3.40.630.30">
    <property type="match status" value="1"/>
</dbReference>
<comment type="caution">
    <text evidence="2">The sequence shown here is derived from an EMBL/GenBank/DDBJ whole genome shotgun (WGS) entry which is preliminary data.</text>
</comment>
<sequence>MTPELPRLLEAVDATWPAARSLRAGPWRLREGAGGGKRVSCTTAEGDWTPDGLQAAEQAQALLGQDPLFMIREGDEALDAALARRSYEVIDPVTLWLSPLAPLVTEPIPRITAFAVSEPLAVMREIWEEAGIGAARQRIMERPKGPRTTILGRTADRAAGTAFCAVDGEIAMVHALEIVAPCRGRGLGKWMMRQAAVWAETQGAHWMSVLCLTDNAAAMGLYRSLGFSRAGRYHYRRRSET</sequence>
<dbReference type="OrthoDB" id="7301318at2"/>
<dbReference type="Proteomes" id="UP000015347">
    <property type="component" value="Unassembled WGS sequence"/>
</dbReference>
<dbReference type="RefSeq" id="WP_020040717.1">
    <property type="nucleotide sequence ID" value="NZ_KE557273.1"/>
</dbReference>
<dbReference type="EMBL" id="APVH01000002">
    <property type="protein sequence ID" value="EPX86976.1"/>
    <property type="molecule type" value="Genomic_DNA"/>
</dbReference>
<dbReference type="CDD" id="cd04301">
    <property type="entry name" value="NAT_SF"/>
    <property type="match status" value="1"/>
</dbReference>
<evidence type="ECO:0000313" key="3">
    <source>
        <dbReference type="Proteomes" id="UP000015347"/>
    </source>
</evidence>
<protein>
    <submittedName>
        <fullName evidence="2">Histone acetyltransferase HPA2</fullName>
    </submittedName>
</protein>
<dbReference type="SUPFAM" id="SSF55729">
    <property type="entry name" value="Acyl-CoA N-acyltransferases (Nat)"/>
    <property type="match status" value="1"/>
</dbReference>
<accession>S9R021</accession>
<evidence type="ECO:0000259" key="1">
    <source>
        <dbReference type="PROSITE" id="PS51186"/>
    </source>
</evidence>
<organism evidence="2 3">
    <name type="scientific">Salipiger mucosus DSM 16094</name>
    <dbReference type="NCBI Taxonomy" id="1123237"/>
    <lineage>
        <taxon>Bacteria</taxon>
        <taxon>Pseudomonadati</taxon>
        <taxon>Pseudomonadota</taxon>
        <taxon>Alphaproteobacteria</taxon>
        <taxon>Rhodobacterales</taxon>
        <taxon>Roseobacteraceae</taxon>
        <taxon>Salipiger</taxon>
    </lineage>
</organism>
<dbReference type="InterPro" id="IPR016181">
    <property type="entry name" value="Acyl_CoA_acyltransferase"/>
</dbReference>